<feature type="transmembrane region" description="Helical" evidence="6">
    <location>
        <begin position="85"/>
        <end position="106"/>
    </location>
</feature>
<keyword evidence="3 6" id="KW-0812">Transmembrane</keyword>
<proteinExistence type="inferred from homology"/>
<keyword evidence="8" id="KW-1185">Reference proteome</keyword>
<feature type="transmembrane region" description="Helical" evidence="6">
    <location>
        <begin position="445"/>
        <end position="462"/>
    </location>
</feature>
<comment type="similarity">
    <text evidence="2">Belongs to the TAPT1 family.</text>
</comment>
<evidence type="ECO:0000313" key="7">
    <source>
        <dbReference type="EMBL" id="GFE54774.1"/>
    </source>
</evidence>
<dbReference type="InterPro" id="IPR008010">
    <property type="entry name" value="Tatp1"/>
</dbReference>
<dbReference type="PANTHER" id="PTHR13317:SF4">
    <property type="entry name" value="TRANSMEMBRANE ANTERIOR POSTERIOR TRANSFORMATION PROTEIN 1 HOMOLOG"/>
    <property type="match status" value="1"/>
</dbReference>
<protein>
    <recommendedName>
        <fullName evidence="9">Eukaryotic membrane protein</fullName>
    </recommendedName>
</protein>
<evidence type="ECO:0000256" key="1">
    <source>
        <dbReference type="ARBA" id="ARBA00004141"/>
    </source>
</evidence>
<evidence type="ECO:0000256" key="5">
    <source>
        <dbReference type="ARBA" id="ARBA00023136"/>
    </source>
</evidence>
<evidence type="ECO:0000256" key="6">
    <source>
        <dbReference type="SAM" id="Phobius"/>
    </source>
</evidence>
<dbReference type="OrthoDB" id="29023at2759"/>
<dbReference type="GO" id="GO:0005789">
    <property type="term" value="C:endoplasmic reticulum membrane"/>
    <property type="evidence" value="ECO:0007669"/>
    <property type="project" value="TreeGrafter"/>
</dbReference>
<dbReference type="Proteomes" id="UP001057455">
    <property type="component" value="Unassembled WGS sequence"/>
</dbReference>
<gene>
    <name evidence="7" type="ORF">BaOVIS_021780</name>
</gene>
<comment type="caution">
    <text evidence="7">The sequence shown here is derived from an EMBL/GenBank/DDBJ whole genome shotgun (WGS) entry which is preliminary data.</text>
</comment>
<evidence type="ECO:0000256" key="3">
    <source>
        <dbReference type="ARBA" id="ARBA00022692"/>
    </source>
</evidence>
<reference evidence="7" key="1">
    <citation type="submission" date="2019-12" db="EMBL/GenBank/DDBJ databases">
        <title>Genome sequence of Babesia ovis.</title>
        <authorList>
            <person name="Yamagishi J."/>
            <person name="Sevinc F."/>
            <person name="Xuan X."/>
        </authorList>
    </citation>
    <scope>NUCLEOTIDE SEQUENCE</scope>
    <source>
        <strain evidence="7">Selcuk</strain>
    </source>
</reference>
<evidence type="ECO:0000256" key="2">
    <source>
        <dbReference type="ARBA" id="ARBA00008803"/>
    </source>
</evidence>
<keyword evidence="4 6" id="KW-1133">Transmembrane helix</keyword>
<name>A0A9W5TEK2_BABOV</name>
<evidence type="ECO:0000256" key="4">
    <source>
        <dbReference type="ARBA" id="ARBA00022989"/>
    </source>
</evidence>
<evidence type="ECO:0000313" key="8">
    <source>
        <dbReference type="Proteomes" id="UP001057455"/>
    </source>
</evidence>
<feature type="transmembrane region" description="Helical" evidence="6">
    <location>
        <begin position="200"/>
        <end position="222"/>
    </location>
</feature>
<dbReference type="PANTHER" id="PTHR13317">
    <property type="entry name" value="TRANSMEMBRANE ANTERIOR POSTERIOR TRANSFORMATION PROTEIN 1 HOMOLOG"/>
    <property type="match status" value="1"/>
</dbReference>
<evidence type="ECO:0008006" key="9">
    <source>
        <dbReference type="Google" id="ProtNLM"/>
    </source>
</evidence>
<accession>A0A9W5TEK2</accession>
<comment type="subcellular location">
    <subcellularLocation>
        <location evidence="1">Membrane</location>
        <topology evidence="1">Multi-pass membrane protein</topology>
    </subcellularLocation>
</comment>
<dbReference type="Pfam" id="PF05346">
    <property type="entry name" value="DUF747"/>
    <property type="match status" value="1"/>
</dbReference>
<keyword evidence="5 6" id="KW-0472">Membrane</keyword>
<dbReference type="EMBL" id="BLIY01000017">
    <property type="protein sequence ID" value="GFE54774.1"/>
    <property type="molecule type" value="Genomic_DNA"/>
</dbReference>
<feature type="transmembrane region" description="Helical" evidence="6">
    <location>
        <begin position="654"/>
        <end position="676"/>
    </location>
</feature>
<dbReference type="AlphaFoldDB" id="A0A9W5TEK2"/>
<feature type="transmembrane region" description="Helical" evidence="6">
    <location>
        <begin position="623"/>
        <end position="642"/>
    </location>
</feature>
<organism evidence="7 8">
    <name type="scientific">Babesia ovis</name>
    <dbReference type="NCBI Taxonomy" id="5869"/>
    <lineage>
        <taxon>Eukaryota</taxon>
        <taxon>Sar</taxon>
        <taxon>Alveolata</taxon>
        <taxon>Apicomplexa</taxon>
        <taxon>Aconoidasida</taxon>
        <taxon>Piroplasmida</taxon>
        <taxon>Babesiidae</taxon>
        <taxon>Babesia</taxon>
    </lineage>
</organism>
<sequence>MKAFYTNLADFICLEMQGFPFIIREHPREPVYVRQRESAFSDSSVKRTPSTDDSTCDDEILDPVDSIPENSLKHMLRLPKRFERIMIYSLCICFDALLFELTLMPIQAVSTFLYILQKCQGQLVELWRYCVAIVHGLFKPTKDIIWLDKQGAIIKASSGGGSAENRSQGANTDAMTCEYRHMHSHHVGTSETQSNTDEYVITPVEACGFARFVALIMAVLILSRIDTSRVYHNIRGQPFFKLYVIFNMLEVCERLCRSLGRDCIDTLMRATIKMYKLCSNFNLRRSIALSAMNPKERTNDSGYWLKHAGGTIGSPKLTVQGYLHIAEMSTLGHGNTLGQTDTPGGIQNKHAFSAETSEHCEVSQFVLPGADTNAVPSLSKADLGQEQSPRELTFADLGDEDLGNKSDGHNFLLKDLSSSLDTIADTVFPDSSRDPQEYENVYMELFLRYVLVLVYVTFHAFMHLIRVLILNIAINSSDSAMFLLMVTNNFAEIKSTVFKKYNDTSLFTIVATDAVERFHFYLDGIIVFFKMCTVQSPWNSYLKLSRWLTKTLVLEVLIDYFKHGFLLKFNKIGGEIFKRYTEVLMGDVLLSRCQRHLHGLVKFDFRVICKGAYSFPHIQSRRLGFMPSPILALIICNIPYIRNRMTLARFVTAVFIWLSLLFLKITLSILILAHGIKKRKNLLRLKSPMDGIGAL</sequence>